<dbReference type="InterPro" id="IPR009057">
    <property type="entry name" value="Homeodomain-like_sf"/>
</dbReference>
<evidence type="ECO:0000259" key="5">
    <source>
        <dbReference type="PROSITE" id="PS50977"/>
    </source>
</evidence>
<dbReference type="InterPro" id="IPR036271">
    <property type="entry name" value="Tet_transcr_reg_TetR-rel_C_sf"/>
</dbReference>
<evidence type="ECO:0000256" key="3">
    <source>
        <dbReference type="ARBA" id="ARBA00023163"/>
    </source>
</evidence>
<dbReference type="STRING" id="1406858.GCA_000710895_01568"/>
<dbReference type="Pfam" id="PF00440">
    <property type="entry name" value="TetR_N"/>
    <property type="match status" value="1"/>
</dbReference>
<dbReference type="InterPro" id="IPR001647">
    <property type="entry name" value="HTH_TetR"/>
</dbReference>
<evidence type="ECO:0000313" key="7">
    <source>
        <dbReference type="Proteomes" id="UP000255467"/>
    </source>
</evidence>
<dbReference type="EMBL" id="UGRY01000002">
    <property type="protein sequence ID" value="SUA72970.1"/>
    <property type="molecule type" value="Genomic_DNA"/>
</dbReference>
<dbReference type="GO" id="GO:0003700">
    <property type="term" value="F:DNA-binding transcription factor activity"/>
    <property type="evidence" value="ECO:0007669"/>
    <property type="project" value="TreeGrafter"/>
</dbReference>
<reference evidence="6 7" key="1">
    <citation type="submission" date="2018-06" db="EMBL/GenBank/DDBJ databases">
        <authorList>
            <consortium name="Pathogen Informatics"/>
            <person name="Doyle S."/>
        </authorList>
    </citation>
    <scope>NUCLEOTIDE SEQUENCE [LARGE SCALE GENOMIC DNA]</scope>
    <source>
        <strain evidence="6 7">NCTC1934</strain>
    </source>
</reference>
<dbReference type="GO" id="GO:0000976">
    <property type="term" value="F:transcription cis-regulatory region binding"/>
    <property type="evidence" value="ECO:0007669"/>
    <property type="project" value="TreeGrafter"/>
</dbReference>
<dbReference type="PANTHER" id="PTHR30055">
    <property type="entry name" value="HTH-TYPE TRANSCRIPTIONAL REGULATOR RUTR"/>
    <property type="match status" value="1"/>
</dbReference>
<feature type="domain" description="HTH tetR-type" evidence="5">
    <location>
        <begin position="19"/>
        <end position="79"/>
    </location>
</feature>
<name>A0A378Y8U2_9NOCA</name>
<keyword evidence="3" id="KW-0804">Transcription</keyword>
<keyword evidence="7" id="KW-1185">Reference proteome</keyword>
<dbReference type="PANTHER" id="PTHR30055:SF234">
    <property type="entry name" value="HTH-TYPE TRANSCRIPTIONAL REGULATOR BETI"/>
    <property type="match status" value="1"/>
</dbReference>
<evidence type="ECO:0000256" key="1">
    <source>
        <dbReference type="ARBA" id="ARBA00023015"/>
    </source>
</evidence>
<dbReference type="SUPFAM" id="SSF48498">
    <property type="entry name" value="Tetracyclin repressor-like, C-terminal domain"/>
    <property type="match status" value="1"/>
</dbReference>
<dbReference type="Gene3D" id="1.10.357.10">
    <property type="entry name" value="Tetracycline Repressor, domain 2"/>
    <property type="match status" value="1"/>
</dbReference>
<sequence>MNDDANVARKRLSRADAKARTRELLLDAAEQVFARKGFAGASVEEIAETAGYSIGAVYSNFGSKDKLFTELLSSRAGGRVQQAARLLADGDDANPLAALGQLLVAVADKDRDWAPLQAEFWLYAIRNPDAMDALAAQLRRPLDGLTALLTGELAERGLQDRVPADMLATIVFALFRGLVQQRRLDPASVSDETFAQALRWLLAGIDTAPD</sequence>
<keyword evidence="1" id="KW-0805">Transcription regulation</keyword>
<protein>
    <submittedName>
        <fullName evidence="6">Uncharacterized HTH-type transcriptional regulator yfiR</fullName>
    </submittedName>
</protein>
<feature type="DNA-binding region" description="H-T-H motif" evidence="4">
    <location>
        <begin position="42"/>
        <end position="61"/>
    </location>
</feature>
<evidence type="ECO:0000256" key="4">
    <source>
        <dbReference type="PROSITE-ProRule" id="PRU00335"/>
    </source>
</evidence>
<dbReference type="SUPFAM" id="SSF46689">
    <property type="entry name" value="Homeodomain-like"/>
    <property type="match status" value="1"/>
</dbReference>
<dbReference type="Proteomes" id="UP000255467">
    <property type="component" value="Unassembled WGS sequence"/>
</dbReference>
<organism evidence="6 7">
    <name type="scientific">Nocardia otitidiscaviarum</name>
    <dbReference type="NCBI Taxonomy" id="1823"/>
    <lineage>
        <taxon>Bacteria</taxon>
        <taxon>Bacillati</taxon>
        <taxon>Actinomycetota</taxon>
        <taxon>Actinomycetes</taxon>
        <taxon>Mycobacteriales</taxon>
        <taxon>Nocardiaceae</taxon>
        <taxon>Nocardia</taxon>
    </lineage>
</organism>
<keyword evidence="2 4" id="KW-0238">DNA-binding</keyword>
<proteinExistence type="predicted"/>
<dbReference type="InterPro" id="IPR050109">
    <property type="entry name" value="HTH-type_TetR-like_transc_reg"/>
</dbReference>
<gene>
    <name evidence="6" type="primary">yfiR_1</name>
    <name evidence="6" type="ORF">NCTC1934_00402</name>
</gene>
<dbReference type="PROSITE" id="PS50977">
    <property type="entry name" value="HTH_TETR_2"/>
    <property type="match status" value="1"/>
</dbReference>
<dbReference type="AlphaFoldDB" id="A0A378Y8U2"/>
<dbReference type="Gene3D" id="1.10.10.60">
    <property type="entry name" value="Homeodomain-like"/>
    <property type="match status" value="1"/>
</dbReference>
<dbReference type="GeneID" id="80331515"/>
<accession>A0A378Y8U2</accession>
<dbReference type="PRINTS" id="PR00455">
    <property type="entry name" value="HTHTETR"/>
</dbReference>
<dbReference type="RefSeq" id="WP_039816667.1">
    <property type="nucleotide sequence ID" value="NZ_CP041695.1"/>
</dbReference>
<evidence type="ECO:0000256" key="2">
    <source>
        <dbReference type="ARBA" id="ARBA00023125"/>
    </source>
</evidence>
<evidence type="ECO:0000313" key="6">
    <source>
        <dbReference type="EMBL" id="SUA72970.1"/>
    </source>
</evidence>